<keyword evidence="8" id="KW-0732">Signal</keyword>
<reference evidence="10 11" key="1">
    <citation type="submission" date="2016-08" db="EMBL/GenBank/DDBJ databases">
        <title>Draft genome of Amylibacter sp. strain 4G11.</title>
        <authorList>
            <person name="Wong S.-K."/>
            <person name="Hamasaki K."/>
            <person name="Yoshizawa S."/>
        </authorList>
    </citation>
    <scope>NUCLEOTIDE SEQUENCE [LARGE SCALE GENOMIC DNA]</scope>
    <source>
        <strain evidence="10 11">4G11</strain>
    </source>
</reference>
<evidence type="ECO:0000256" key="4">
    <source>
        <dbReference type="ARBA" id="ARBA00022960"/>
    </source>
</evidence>
<dbReference type="PANTHER" id="PTHR41533">
    <property type="entry name" value="L,D-TRANSPEPTIDASE HI_1667-RELATED"/>
    <property type="match status" value="1"/>
</dbReference>
<evidence type="ECO:0000256" key="1">
    <source>
        <dbReference type="ARBA" id="ARBA00004752"/>
    </source>
</evidence>
<dbReference type="EMBL" id="MDGM01000012">
    <property type="protein sequence ID" value="PIB24641.1"/>
    <property type="molecule type" value="Genomic_DNA"/>
</dbReference>
<comment type="similarity">
    <text evidence="2">Belongs to the YkuD family.</text>
</comment>
<protein>
    <recommendedName>
        <fullName evidence="9">L,D-TPase catalytic domain-containing protein</fullName>
    </recommendedName>
</protein>
<dbReference type="GO" id="GO:0009252">
    <property type="term" value="P:peptidoglycan biosynthetic process"/>
    <property type="evidence" value="ECO:0007669"/>
    <property type="project" value="UniProtKB-UniPathway"/>
</dbReference>
<dbReference type="Pfam" id="PF20142">
    <property type="entry name" value="Scaffold"/>
    <property type="match status" value="1"/>
</dbReference>
<comment type="pathway">
    <text evidence="1 7">Cell wall biogenesis; peptidoglycan biosynthesis.</text>
</comment>
<keyword evidence="5 7" id="KW-0573">Peptidoglycan synthesis</keyword>
<feature type="active site" description="Proton donor/acceptor" evidence="7">
    <location>
        <position position="432"/>
    </location>
</feature>
<evidence type="ECO:0000256" key="5">
    <source>
        <dbReference type="ARBA" id="ARBA00022984"/>
    </source>
</evidence>
<dbReference type="OrthoDB" id="9778545at2"/>
<evidence type="ECO:0000313" key="10">
    <source>
        <dbReference type="EMBL" id="PIB24641.1"/>
    </source>
</evidence>
<evidence type="ECO:0000256" key="6">
    <source>
        <dbReference type="ARBA" id="ARBA00023316"/>
    </source>
</evidence>
<dbReference type="Gene3D" id="2.40.440.10">
    <property type="entry name" value="L,D-transpeptidase catalytic domain-like"/>
    <property type="match status" value="1"/>
</dbReference>
<dbReference type="UniPathway" id="UPA00219"/>
<dbReference type="InterPro" id="IPR038063">
    <property type="entry name" value="Transpep_catalytic_dom"/>
</dbReference>
<dbReference type="SUPFAM" id="SSF141523">
    <property type="entry name" value="L,D-transpeptidase catalytic domain-like"/>
    <property type="match status" value="1"/>
</dbReference>
<dbReference type="InterPro" id="IPR036365">
    <property type="entry name" value="PGBD-like_sf"/>
</dbReference>
<dbReference type="InterPro" id="IPR005490">
    <property type="entry name" value="LD_TPept_cat_dom"/>
</dbReference>
<dbReference type="GO" id="GO:0071555">
    <property type="term" value="P:cell wall organization"/>
    <property type="evidence" value="ECO:0007669"/>
    <property type="project" value="UniProtKB-UniRule"/>
</dbReference>
<keyword evidence="11" id="KW-1185">Reference proteome</keyword>
<proteinExistence type="inferred from homology"/>
<gene>
    <name evidence="10" type="ORF">BFP76_05520</name>
</gene>
<dbReference type="SUPFAM" id="SSF47090">
    <property type="entry name" value="PGBD-like"/>
    <property type="match status" value="1"/>
</dbReference>
<comment type="caution">
    <text evidence="10">The sequence shown here is derived from an EMBL/GenBank/DDBJ whole genome shotgun (WGS) entry which is preliminary data.</text>
</comment>
<dbReference type="Pfam" id="PF01471">
    <property type="entry name" value="PG_binding_1"/>
    <property type="match status" value="1"/>
</dbReference>
<dbReference type="GO" id="GO:0004180">
    <property type="term" value="F:carboxypeptidase activity"/>
    <property type="evidence" value="ECO:0007669"/>
    <property type="project" value="UniProtKB-ARBA"/>
</dbReference>
<feature type="signal peptide" evidence="8">
    <location>
        <begin position="1"/>
        <end position="22"/>
    </location>
</feature>
<evidence type="ECO:0000313" key="11">
    <source>
        <dbReference type="Proteomes" id="UP000231516"/>
    </source>
</evidence>
<organism evidence="10 11">
    <name type="scientific">Paramylibacter kogurei</name>
    <dbReference type="NCBI Taxonomy" id="1889778"/>
    <lineage>
        <taxon>Bacteria</taxon>
        <taxon>Pseudomonadati</taxon>
        <taxon>Pseudomonadota</taxon>
        <taxon>Alphaproteobacteria</taxon>
        <taxon>Rhodobacterales</taxon>
        <taxon>Paracoccaceae</taxon>
        <taxon>Paramylibacter</taxon>
    </lineage>
</organism>
<dbReference type="CDD" id="cd16913">
    <property type="entry name" value="YkuD_like"/>
    <property type="match status" value="1"/>
</dbReference>
<keyword evidence="4 7" id="KW-0133">Cell shape</keyword>
<keyword evidence="3" id="KW-0808">Transferase</keyword>
<evidence type="ECO:0000256" key="8">
    <source>
        <dbReference type="SAM" id="SignalP"/>
    </source>
</evidence>
<keyword evidence="6 7" id="KW-0961">Cell wall biogenesis/degradation</keyword>
<dbReference type="RefSeq" id="WP_099593179.1">
    <property type="nucleotide sequence ID" value="NZ_MDGM01000012.1"/>
</dbReference>
<feature type="chain" id="PRO_5013841733" description="L,D-TPase catalytic domain-containing protein" evidence="8">
    <location>
        <begin position="23"/>
        <end position="540"/>
    </location>
</feature>
<dbReference type="GO" id="GO:0008360">
    <property type="term" value="P:regulation of cell shape"/>
    <property type="evidence" value="ECO:0007669"/>
    <property type="project" value="UniProtKB-UniRule"/>
</dbReference>
<dbReference type="PROSITE" id="PS52029">
    <property type="entry name" value="LD_TPASE"/>
    <property type="match status" value="1"/>
</dbReference>
<accession>A0A2G5K530</accession>
<dbReference type="Proteomes" id="UP000231516">
    <property type="component" value="Unassembled WGS sequence"/>
</dbReference>
<evidence type="ECO:0000256" key="3">
    <source>
        <dbReference type="ARBA" id="ARBA00022679"/>
    </source>
</evidence>
<dbReference type="Pfam" id="PF03734">
    <property type="entry name" value="YkuD"/>
    <property type="match status" value="1"/>
</dbReference>
<dbReference type="PANTHER" id="PTHR41533:SF2">
    <property type="entry name" value="BLR7131 PROTEIN"/>
    <property type="match status" value="1"/>
</dbReference>
<dbReference type="GO" id="GO:0016740">
    <property type="term" value="F:transferase activity"/>
    <property type="evidence" value="ECO:0007669"/>
    <property type="project" value="UniProtKB-KW"/>
</dbReference>
<evidence type="ECO:0000259" key="9">
    <source>
        <dbReference type="PROSITE" id="PS52029"/>
    </source>
</evidence>
<dbReference type="InterPro" id="IPR052905">
    <property type="entry name" value="LD-transpeptidase_YkuD-like"/>
</dbReference>
<dbReference type="InterPro" id="IPR036366">
    <property type="entry name" value="PGBDSf"/>
</dbReference>
<sequence>MIKILKPLKVASFALFAISASATLNAPVQAQSLLYPGIQNSAARLKAADADIVKFYQERRFKPIWVGNQNSSRRNAFIKVLRDAGDHGLPVSRYNPSGLAKALKTARSPEDRGNAEILASKTFVQYARDISSGVLQPSAVDREIAVQPKKYAAYGLLTNFAKSSPKGYLAKLAPSNPEYAALLKERERLSKSMRGASVADVPLATIKPGISSKNVVIMRQKLGALGYGKLGNSPTYDGKLVAVVKKFQSDRGLGADGIVGPSTIRAMNFGPKAQMVKVLVNLERQRWLNFPRGDRHVMVNLPDYSVSLVDKGKVSFKSRTVIGQTKNDFRTPEFYDSMTHMVVNPTWNVPKSIAVKEYVPIIKRDPGFLAKRNMYMVNGSGKAVRPSVAELSKYNKDNYGKFPYYIKQKPDPRNALGLVKFMFPNKYNIYLHDTPSKSLFNKETRAFSHGCIRVHQPFDFAYKLLERQEANPKASFANWLNAKKERFVNLKTPVPVYITYRTVYFDGGSKPIYRSDIYGRDKKVFDALTRAGVAMIAVES</sequence>
<evidence type="ECO:0000256" key="2">
    <source>
        <dbReference type="ARBA" id="ARBA00005992"/>
    </source>
</evidence>
<name>A0A2G5K530_9RHOB</name>
<dbReference type="InterPro" id="IPR002477">
    <property type="entry name" value="Peptidoglycan-bd-like"/>
</dbReference>
<dbReference type="AlphaFoldDB" id="A0A2G5K530"/>
<feature type="domain" description="L,D-TPase catalytic" evidence="9">
    <location>
        <begin position="295"/>
        <end position="476"/>
    </location>
</feature>
<dbReference type="InterPro" id="IPR045380">
    <property type="entry name" value="LD_TPept_scaffold_dom"/>
</dbReference>
<feature type="active site" description="Nucleophile" evidence="7">
    <location>
        <position position="451"/>
    </location>
</feature>
<evidence type="ECO:0000256" key="7">
    <source>
        <dbReference type="PROSITE-ProRule" id="PRU01373"/>
    </source>
</evidence>
<dbReference type="Gene3D" id="1.10.101.10">
    <property type="entry name" value="PGBD-like superfamily/PGBD"/>
    <property type="match status" value="1"/>
</dbReference>